<organism evidence="2 3">
    <name type="scientific">Dreissena polymorpha</name>
    <name type="common">Zebra mussel</name>
    <name type="synonym">Mytilus polymorpha</name>
    <dbReference type="NCBI Taxonomy" id="45954"/>
    <lineage>
        <taxon>Eukaryota</taxon>
        <taxon>Metazoa</taxon>
        <taxon>Spiralia</taxon>
        <taxon>Lophotrochozoa</taxon>
        <taxon>Mollusca</taxon>
        <taxon>Bivalvia</taxon>
        <taxon>Autobranchia</taxon>
        <taxon>Heteroconchia</taxon>
        <taxon>Euheterodonta</taxon>
        <taxon>Imparidentia</taxon>
        <taxon>Neoheterodontei</taxon>
        <taxon>Myida</taxon>
        <taxon>Dreissenoidea</taxon>
        <taxon>Dreissenidae</taxon>
        <taxon>Dreissena</taxon>
    </lineage>
</organism>
<proteinExistence type="predicted"/>
<dbReference type="EMBL" id="JAIWYP010000003">
    <property type="protein sequence ID" value="KAH3846879.1"/>
    <property type="molecule type" value="Genomic_DNA"/>
</dbReference>
<gene>
    <name evidence="2" type="ORF">DPMN_089186</name>
</gene>
<dbReference type="Proteomes" id="UP000828390">
    <property type="component" value="Unassembled WGS sequence"/>
</dbReference>
<dbReference type="AlphaFoldDB" id="A0A9D4KWA9"/>
<accession>A0A9D4KWA9</accession>
<evidence type="ECO:0000313" key="3">
    <source>
        <dbReference type="Proteomes" id="UP000828390"/>
    </source>
</evidence>
<protein>
    <recommendedName>
        <fullName evidence="1">Ig-like domain-containing protein</fullName>
    </recommendedName>
</protein>
<reference evidence="2" key="1">
    <citation type="journal article" date="2019" name="bioRxiv">
        <title>The Genome of the Zebra Mussel, Dreissena polymorpha: A Resource for Invasive Species Research.</title>
        <authorList>
            <person name="McCartney M.A."/>
            <person name="Auch B."/>
            <person name="Kono T."/>
            <person name="Mallez S."/>
            <person name="Zhang Y."/>
            <person name="Obille A."/>
            <person name="Becker A."/>
            <person name="Abrahante J.E."/>
            <person name="Garbe J."/>
            <person name="Badalamenti J.P."/>
            <person name="Herman A."/>
            <person name="Mangelson H."/>
            <person name="Liachko I."/>
            <person name="Sullivan S."/>
            <person name="Sone E.D."/>
            <person name="Koren S."/>
            <person name="Silverstein K.A.T."/>
            <person name="Beckman K.B."/>
            <person name="Gohl D.M."/>
        </authorList>
    </citation>
    <scope>NUCLEOTIDE SEQUENCE</scope>
    <source>
        <strain evidence="2">Duluth1</strain>
        <tissue evidence="2">Whole animal</tissue>
    </source>
</reference>
<evidence type="ECO:0000313" key="2">
    <source>
        <dbReference type="EMBL" id="KAH3846879.1"/>
    </source>
</evidence>
<comment type="caution">
    <text evidence="2">The sequence shown here is derived from an EMBL/GenBank/DDBJ whole genome shotgun (WGS) entry which is preliminary data.</text>
</comment>
<dbReference type="SUPFAM" id="SSF48726">
    <property type="entry name" value="Immunoglobulin"/>
    <property type="match status" value="1"/>
</dbReference>
<sequence length="109" mass="12047">MSFIADRPAILSVYVNKTCGHSEEVCLTCFVRGNPLANISLRRPGQNIAIIECLNTTECNIKISKSAIKSSEYECMASNLIGTARQTITIQDDLKGRSFFEASQCKRLV</sequence>
<dbReference type="PROSITE" id="PS50835">
    <property type="entry name" value="IG_LIKE"/>
    <property type="match status" value="1"/>
</dbReference>
<feature type="domain" description="Ig-like" evidence="1">
    <location>
        <begin position="8"/>
        <end position="91"/>
    </location>
</feature>
<dbReference type="InterPro" id="IPR007110">
    <property type="entry name" value="Ig-like_dom"/>
</dbReference>
<dbReference type="InterPro" id="IPR036179">
    <property type="entry name" value="Ig-like_dom_sf"/>
</dbReference>
<name>A0A9D4KWA9_DREPO</name>
<keyword evidence="3" id="KW-1185">Reference proteome</keyword>
<evidence type="ECO:0000259" key="1">
    <source>
        <dbReference type="PROSITE" id="PS50835"/>
    </source>
</evidence>
<reference evidence="2" key="2">
    <citation type="submission" date="2020-11" db="EMBL/GenBank/DDBJ databases">
        <authorList>
            <person name="McCartney M.A."/>
            <person name="Auch B."/>
            <person name="Kono T."/>
            <person name="Mallez S."/>
            <person name="Becker A."/>
            <person name="Gohl D.M."/>
            <person name="Silverstein K.A.T."/>
            <person name="Koren S."/>
            <person name="Bechman K.B."/>
            <person name="Herman A."/>
            <person name="Abrahante J.E."/>
            <person name="Garbe J."/>
        </authorList>
    </citation>
    <scope>NUCLEOTIDE SEQUENCE</scope>
    <source>
        <strain evidence="2">Duluth1</strain>
        <tissue evidence="2">Whole animal</tissue>
    </source>
</reference>
<dbReference type="InterPro" id="IPR013783">
    <property type="entry name" value="Ig-like_fold"/>
</dbReference>
<dbReference type="Gene3D" id="2.60.40.10">
    <property type="entry name" value="Immunoglobulins"/>
    <property type="match status" value="1"/>
</dbReference>